<accession>A0A0N4VZB6</accession>
<organism evidence="1">
    <name type="scientific">Haemonchus placei</name>
    <name type="common">Barber's pole worm</name>
    <dbReference type="NCBI Taxonomy" id="6290"/>
    <lineage>
        <taxon>Eukaryota</taxon>
        <taxon>Metazoa</taxon>
        <taxon>Ecdysozoa</taxon>
        <taxon>Nematoda</taxon>
        <taxon>Chromadorea</taxon>
        <taxon>Rhabditida</taxon>
        <taxon>Rhabditina</taxon>
        <taxon>Rhabditomorpha</taxon>
        <taxon>Strongyloidea</taxon>
        <taxon>Trichostrongylidae</taxon>
        <taxon>Haemonchus</taxon>
    </lineage>
</organism>
<reference evidence="1" key="1">
    <citation type="submission" date="2017-02" db="UniProtKB">
        <authorList>
            <consortium name="WormBaseParasite"/>
        </authorList>
    </citation>
    <scope>IDENTIFICATION</scope>
</reference>
<dbReference type="AlphaFoldDB" id="A0A0N4VZB6"/>
<evidence type="ECO:0000313" key="1">
    <source>
        <dbReference type="WBParaSite" id="HPLM_0000263801-mRNA-1"/>
    </source>
</evidence>
<name>A0A0N4VZB6_HAEPC</name>
<dbReference type="WBParaSite" id="HPLM_0000263801-mRNA-1">
    <property type="protein sequence ID" value="HPLM_0000263801-mRNA-1"/>
    <property type="gene ID" value="HPLM_0000263801"/>
</dbReference>
<sequence>LEANRRRAEEERRRAELLAEQADDFFPIPERRRYELERSTTAWPTSQTVVRDEELQEISVEEDMNGSVEVSQYPARLPSPRALLKEETEEFDI</sequence>
<protein>
    <submittedName>
        <fullName evidence="1">UBX domain-containing protein</fullName>
    </submittedName>
</protein>
<proteinExistence type="predicted"/>